<feature type="transmembrane region" description="Helical" evidence="7">
    <location>
        <begin position="339"/>
        <end position="365"/>
    </location>
</feature>
<feature type="transmembrane region" description="Helical" evidence="7">
    <location>
        <begin position="204"/>
        <end position="233"/>
    </location>
</feature>
<feature type="domain" description="Membrane transport protein MMPL" evidence="8">
    <location>
        <begin position="51"/>
        <end position="390"/>
    </location>
</feature>
<evidence type="ECO:0000256" key="4">
    <source>
        <dbReference type="ARBA" id="ARBA00022692"/>
    </source>
</evidence>
<dbReference type="FunFam" id="1.20.1640.10:FF:000018">
    <property type="entry name" value="Transmembrane transport protein MmpL10"/>
    <property type="match status" value="1"/>
</dbReference>
<reference evidence="9 10" key="1">
    <citation type="journal article" date="2010" name="Stand. Genomic Sci.">
        <title>Complete genome sequence of Segniliparus rotundus type strain (CDC 1076).</title>
        <authorList>
            <person name="Sikorski J."/>
            <person name="Lapidus A."/>
            <person name="Copeland A."/>
            <person name="Misra M."/>
            <person name="Glavina Del Rio T."/>
            <person name="Nolan M."/>
            <person name="Lucas S."/>
            <person name="Chen F."/>
            <person name="Tice H."/>
            <person name="Cheng J.F."/>
            <person name="Jando M."/>
            <person name="Schneider S."/>
            <person name="Bruce D."/>
            <person name="Goodwin L."/>
            <person name="Pitluck S."/>
            <person name="Liolios K."/>
            <person name="Mikhailova N."/>
            <person name="Pati A."/>
            <person name="Ivanova N."/>
            <person name="Mavromatis K."/>
            <person name="Chen A."/>
            <person name="Palaniappan K."/>
            <person name="Chertkov O."/>
            <person name="Land M."/>
            <person name="Hauser L."/>
            <person name="Chang Y.J."/>
            <person name="Jeffries C.D."/>
            <person name="Brettin T."/>
            <person name="Detter J.C."/>
            <person name="Han C."/>
            <person name="Rohde M."/>
            <person name="Goker M."/>
            <person name="Bristow J."/>
            <person name="Eisen J.A."/>
            <person name="Markowitz V."/>
            <person name="Hugenholtz P."/>
            <person name="Kyrpides N.C."/>
            <person name="Klenk H.P."/>
        </authorList>
    </citation>
    <scope>NUCLEOTIDE SEQUENCE [LARGE SCALE GENOMIC DNA]</scope>
    <source>
        <strain evidence="10">ATCC BAA-972 / CDC 1076 / CIP 108378 / DSM 44985 / JCM 13578</strain>
    </source>
</reference>
<feature type="transmembrane region" description="Helical" evidence="7">
    <location>
        <begin position="773"/>
        <end position="791"/>
    </location>
</feature>
<dbReference type="KEGG" id="srt:Srot_1333"/>
<keyword evidence="6 7" id="KW-0472">Membrane</keyword>
<evidence type="ECO:0000313" key="10">
    <source>
        <dbReference type="Proteomes" id="UP000002247"/>
    </source>
</evidence>
<gene>
    <name evidence="9" type="ordered locus">Srot_1333</name>
</gene>
<dbReference type="Proteomes" id="UP000002247">
    <property type="component" value="Chromosome"/>
</dbReference>
<dbReference type="eggNOG" id="COG2409">
    <property type="taxonomic scope" value="Bacteria"/>
</dbReference>
<proteinExistence type="inferred from homology"/>
<evidence type="ECO:0000256" key="7">
    <source>
        <dbReference type="SAM" id="Phobius"/>
    </source>
</evidence>
<sequence length="952" mass="104242">MSNTSSEKTFFARAIRVFALPIIIGWIAVAVIFNLAAPQLEAVGKEHSVSLAPSDAPALVAMKEMGKVFRESDSDSAAMVVIEQTDKDPKKTLGKDAHAFYDELVRKFRADTKHVQHVQDFWGDRVTEEGAESTDHKAAYVQLNLAGNMGETLANESVESVRKIVEDSLHDKKHPAPPGVTAYVTGQAALMSDQNEAGNASMELITLVTFAVIITMLLFIYRSIVTVLIMLLMVGVQLGASRGLIAFLGHNGILGLSTFATNMLTSLAIAAATDYVIFWMGRYQEARGAGEDKETAYYTTFHGTAHVVLGSGLTIAGAIFCLSFTRLPYFQTMGVPCSIGLLVTVLAAVTLGPAVITAGSAIGLFEPKRKMKVRTWRKVGTAIVRWPAPILAVTVAVALIGLAALPGFQPNYNDRDYMPKTIPANIGFQAADRHFSQARMNPEMLFIETDHDLRNPADMIVIDRIAKAVFRVPGIARVQAITRPQGTPLEHTSIPFQLSMQSAGQVQQLGFMRDMMGKMKVQSDQMTVMIGITTRMIASMEKLTNIMHGMVGQMDEMYSTIKQLRDDMGYFDDYMRPLRNYFYWETNCWELPWCWAFRSVFDALDGIDKMTEQFGPIITNMHDMDKLMPPMVADMKSMLPIMTSMRDMMLEMYDTQTGIMDHQEEGTKNATAMGKAFDASKNDDSFYLPPEIFENADFKRAMKNFISPDGHAVRFIISHKGIPASAEGISHIAKIRQAAQEAVKGTPLEDGKIYLGGTAATYADMSEGANFDLLIAGVSAICLIFIVMLILTRSLVAALVIVGTVVLSLGASFGLSVLIWQDILGIPLHWMVLAMTVIILLAVGSDYNLLLVSRMKEELPAGIKTGMIRSIGGTGTVVTNAGLVFAFTMGAMVVSDLRIIGQVGTAICLGLLFDTLIVRAFMTPSIAALLGRWFWWPVQVRARPARAATQSS</sequence>
<dbReference type="SUPFAM" id="SSF82866">
    <property type="entry name" value="Multidrug efflux transporter AcrB transmembrane domain"/>
    <property type="match status" value="2"/>
</dbReference>
<dbReference type="RefSeq" id="WP_013138252.1">
    <property type="nucleotide sequence ID" value="NC_014168.1"/>
</dbReference>
<dbReference type="InterPro" id="IPR050545">
    <property type="entry name" value="Mycobact_MmpL"/>
</dbReference>
<evidence type="ECO:0000256" key="1">
    <source>
        <dbReference type="ARBA" id="ARBA00004651"/>
    </source>
</evidence>
<keyword evidence="10" id="KW-1185">Reference proteome</keyword>
<feature type="transmembrane region" description="Helical" evidence="7">
    <location>
        <begin position="871"/>
        <end position="893"/>
    </location>
</feature>
<organism evidence="9 10">
    <name type="scientific">Segniliparus rotundus (strain ATCC BAA-972 / CDC 1076 / CIP 108378 / DSM 44985 / JCM 13578)</name>
    <dbReference type="NCBI Taxonomy" id="640132"/>
    <lineage>
        <taxon>Bacteria</taxon>
        <taxon>Bacillati</taxon>
        <taxon>Actinomycetota</taxon>
        <taxon>Actinomycetes</taxon>
        <taxon>Mycobacteriales</taxon>
        <taxon>Segniliparaceae</taxon>
        <taxon>Segniliparus</taxon>
    </lineage>
</organism>
<dbReference type="PANTHER" id="PTHR33406">
    <property type="entry name" value="MEMBRANE PROTEIN MJ1562-RELATED"/>
    <property type="match status" value="1"/>
</dbReference>
<dbReference type="HOGENOM" id="CLU_005108_3_2_11"/>
<feature type="transmembrane region" description="Helical" evidence="7">
    <location>
        <begin position="386"/>
        <end position="408"/>
    </location>
</feature>
<keyword evidence="3" id="KW-1003">Cell membrane</keyword>
<dbReference type="EMBL" id="CP001958">
    <property type="protein sequence ID" value="ADG97798.1"/>
    <property type="molecule type" value="Genomic_DNA"/>
</dbReference>
<feature type="transmembrane region" description="Helical" evidence="7">
    <location>
        <begin position="798"/>
        <end position="820"/>
    </location>
</feature>
<feature type="transmembrane region" description="Helical" evidence="7">
    <location>
        <begin position="253"/>
        <end position="277"/>
    </location>
</feature>
<evidence type="ECO:0000259" key="8">
    <source>
        <dbReference type="Pfam" id="PF03176"/>
    </source>
</evidence>
<evidence type="ECO:0000256" key="6">
    <source>
        <dbReference type="ARBA" id="ARBA00023136"/>
    </source>
</evidence>
<dbReference type="eggNOG" id="COG1033">
    <property type="taxonomic scope" value="Bacteria"/>
</dbReference>
<feature type="transmembrane region" description="Helical" evidence="7">
    <location>
        <begin position="307"/>
        <end position="327"/>
    </location>
</feature>
<dbReference type="AlphaFoldDB" id="D6ZFS4"/>
<evidence type="ECO:0000256" key="5">
    <source>
        <dbReference type="ARBA" id="ARBA00022989"/>
    </source>
</evidence>
<comment type="subcellular location">
    <subcellularLocation>
        <location evidence="1">Cell membrane</location>
        <topology evidence="1">Multi-pass membrane protein</topology>
    </subcellularLocation>
</comment>
<keyword evidence="5 7" id="KW-1133">Transmembrane helix</keyword>
<evidence type="ECO:0000313" key="9">
    <source>
        <dbReference type="EMBL" id="ADG97798.1"/>
    </source>
</evidence>
<name>D6ZFS4_SEGRD</name>
<dbReference type="PANTHER" id="PTHR33406:SF6">
    <property type="entry name" value="MEMBRANE PROTEIN YDGH-RELATED"/>
    <property type="match status" value="1"/>
</dbReference>
<dbReference type="InterPro" id="IPR004869">
    <property type="entry name" value="MMPL_dom"/>
</dbReference>
<dbReference type="FunFam" id="1.20.1640.10:FF:000020">
    <property type="entry name" value="Transmembrane transport protein MmpL10"/>
    <property type="match status" value="1"/>
</dbReference>
<dbReference type="GO" id="GO:0005886">
    <property type="term" value="C:plasma membrane"/>
    <property type="evidence" value="ECO:0007669"/>
    <property type="project" value="UniProtKB-SubCell"/>
</dbReference>
<feature type="domain" description="Membrane transport protein MMPL" evidence="8">
    <location>
        <begin position="611"/>
        <end position="945"/>
    </location>
</feature>
<dbReference type="InterPro" id="IPR004707">
    <property type="entry name" value="MmpL_fam"/>
</dbReference>
<dbReference type="STRING" id="640132.Srot_1333"/>
<dbReference type="Pfam" id="PF03176">
    <property type="entry name" value="MMPL"/>
    <property type="match status" value="2"/>
</dbReference>
<dbReference type="NCBIfam" id="TIGR00833">
    <property type="entry name" value="actII"/>
    <property type="match status" value="1"/>
</dbReference>
<accession>D6ZFS4</accession>
<dbReference type="Gene3D" id="1.20.1640.10">
    <property type="entry name" value="Multidrug efflux transporter AcrB transmembrane domain"/>
    <property type="match status" value="2"/>
</dbReference>
<keyword evidence="4 7" id="KW-0812">Transmembrane</keyword>
<evidence type="ECO:0000256" key="2">
    <source>
        <dbReference type="ARBA" id="ARBA00010157"/>
    </source>
</evidence>
<protein>
    <submittedName>
        <fullName evidence="9">Transport protein</fullName>
    </submittedName>
</protein>
<evidence type="ECO:0000256" key="3">
    <source>
        <dbReference type="ARBA" id="ARBA00022475"/>
    </source>
</evidence>
<feature type="transmembrane region" description="Helical" evidence="7">
    <location>
        <begin position="15"/>
        <end position="37"/>
    </location>
</feature>
<feature type="transmembrane region" description="Helical" evidence="7">
    <location>
        <begin position="826"/>
        <end position="850"/>
    </location>
</feature>
<feature type="transmembrane region" description="Helical" evidence="7">
    <location>
        <begin position="899"/>
        <end position="922"/>
    </location>
</feature>
<comment type="similarity">
    <text evidence="2">Belongs to the resistance-nodulation-cell division (RND) (TC 2.A.6) family. MmpL subfamily.</text>
</comment>